<evidence type="ECO:0000256" key="2">
    <source>
        <dbReference type="SAM" id="SignalP"/>
    </source>
</evidence>
<feature type="region of interest" description="Disordered" evidence="1">
    <location>
        <begin position="26"/>
        <end position="46"/>
    </location>
</feature>
<dbReference type="Proteomes" id="UP000182124">
    <property type="component" value="Unassembled WGS sequence"/>
</dbReference>
<dbReference type="EMBL" id="FMTY01000002">
    <property type="protein sequence ID" value="SCX07692.1"/>
    <property type="molecule type" value="Genomic_DNA"/>
</dbReference>
<feature type="signal peptide" evidence="2">
    <location>
        <begin position="1"/>
        <end position="19"/>
    </location>
</feature>
<dbReference type="Pfam" id="PF19335">
    <property type="entry name" value="HMBD"/>
    <property type="match status" value="1"/>
</dbReference>
<reference evidence="4 5" key="1">
    <citation type="submission" date="2016-10" db="EMBL/GenBank/DDBJ databases">
        <authorList>
            <person name="de Groot N.N."/>
        </authorList>
    </citation>
    <scope>NUCLEOTIDE SEQUENCE [LARGE SCALE GENOMIC DNA]</scope>
    <source>
        <strain evidence="4 5">CGMCC 1.3801</strain>
    </source>
</reference>
<evidence type="ECO:0000313" key="4">
    <source>
        <dbReference type="EMBL" id="SCX07692.1"/>
    </source>
</evidence>
<organism evidence="4 5">
    <name type="scientific">Flavobacterium saliperosum</name>
    <dbReference type="NCBI Taxonomy" id="329186"/>
    <lineage>
        <taxon>Bacteria</taxon>
        <taxon>Pseudomonadati</taxon>
        <taxon>Bacteroidota</taxon>
        <taxon>Flavobacteriia</taxon>
        <taxon>Flavobacteriales</taxon>
        <taxon>Flavobacteriaceae</taxon>
        <taxon>Flavobacterium</taxon>
    </lineage>
</organism>
<evidence type="ECO:0000313" key="5">
    <source>
        <dbReference type="Proteomes" id="UP000182124"/>
    </source>
</evidence>
<feature type="compositionally biased region" description="Low complexity" evidence="1">
    <location>
        <begin position="27"/>
        <end position="37"/>
    </location>
</feature>
<dbReference type="eggNOG" id="ENOG5033BRX">
    <property type="taxonomic scope" value="Bacteria"/>
</dbReference>
<evidence type="ECO:0000256" key="1">
    <source>
        <dbReference type="SAM" id="MobiDB-lite"/>
    </source>
</evidence>
<gene>
    <name evidence="4" type="ORF">SAMN02927925_01210</name>
</gene>
<sequence length="88" mass="9768">MKKAIVMMVFAIATVTAVSCNKKETTETVTEPATTEQTTHEHKEGDTHQLAYACPMDCEKGKTYDKPGKCPVCEMDLTEVESHEGHQH</sequence>
<dbReference type="RefSeq" id="WP_023576785.1">
    <property type="nucleotide sequence ID" value="NZ_CBCSBQ010000009.1"/>
</dbReference>
<keyword evidence="2" id="KW-0732">Signal</keyword>
<name>A0A1G4VJE5_9FLAO</name>
<evidence type="ECO:0000259" key="3">
    <source>
        <dbReference type="Pfam" id="PF19335"/>
    </source>
</evidence>
<protein>
    <recommendedName>
        <fullName evidence="3">Heavy metal binding domain-containing protein</fullName>
    </recommendedName>
</protein>
<feature type="chain" id="PRO_5010288663" description="Heavy metal binding domain-containing protein" evidence="2">
    <location>
        <begin position="20"/>
        <end position="88"/>
    </location>
</feature>
<accession>A0A1G4VJE5</accession>
<dbReference type="AlphaFoldDB" id="A0A1G4VJE5"/>
<dbReference type="PROSITE" id="PS51257">
    <property type="entry name" value="PROKAR_LIPOPROTEIN"/>
    <property type="match status" value="1"/>
</dbReference>
<proteinExistence type="predicted"/>
<feature type="domain" description="Heavy metal binding" evidence="3">
    <location>
        <begin position="52"/>
        <end position="80"/>
    </location>
</feature>
<dbReference type="GO" id="GO:0046872">
    <property type="term" value="F:metal ion binding"/>
    <property type="evidence" value="ECO:0007669"/>
    <property type="project" value="InterPro"/>
</dbReference>
<dbReference type="InterPro" id="IPR045800">
    <property type="entry name" value="HMBD"/>
</dbReference>